<dbReference type="EMBL" id="BMFP01000004">
    <property type="protein sequence ID" value="GGG18488.1"/>
    <property type="molecule type" value="Genomic_DNA"/>
</dbReference>
<proteinExistence type="predicted"/>
<evidence type="ECO:0000313" key="2">
    <source>
        <dbReference type="Proteomes" id="UP000634043"/>
    </source>
</evidence>
<sequence length="212" mass="23280">MNRNLTKTLYALILCGALTYCNQPAQEQEAPAEQEQEAVHAEHTPKVSEGAVVIQDQPAADTLKGSLKAEVHGQIGNAHIMINYHSPAVRGRTIWGGLVAYDQVWVTGAHSATSLTTDKDITIGGKTLPAGKYALFTIPGKDEWTVIINKNWEQHLADDYSEAEDVLRIKVKPEATAQPQERLRYQIVSETDEEGAIVITWDKLKVSIPVAV</sequence>
<dbReference type="InterPro" id="IPR021314">
    <property type="entry name" value="DUF2911"/>
</dbReference>
<dbReference type="Pfam" id="PF11138">
    <property type="entry name" value="DUF2911"/>
    <property type="match status" value="1"/>
</dbReference>
<dbReference type="RefSeq" id="WP_188501696.1">
    <property type="nucleotide sequence ID" value="NZ_BMFP01000004.1"/>
</dbReference>
<name>A0ABQ1W754_9BACT</name>
<protein>
    <recommendedName>
        <fullName evidence="3">DUF2911 domain-containing protein</fullName>
    </recommendedName>
</protein>
<dbReference type="Proteomes" id="UP000634043">
    <property type="component" value="Unassembled WGS sequence"/>
</dbReference>
<accession>A0ABQ1W754</accession>
<organism evidence="1 2">
    <name type="scientific">Pontibacter amylolyticus</name>
    <dbReference type="NCBI Taxonomy" id="1424080"/>
    <lineage>
        <taxon>Bacteria</taxon>
        <taxon>Pseudomonadati</taxon>
        <taxon>Bacteroidota</taxon>
        <taxon>Cytophagia</taxon>
        <taxon>Cytophagales</taxon>
        <taxon>Hymenobacteraceae</taxon>
        <taxon>Pontibacter</taxon>
    </lineage>
</organism>
<reference evidence="2" key="1">
    <citation type="journal article" date="2019" name="Int. J. Syst. Evol. Microbiol.">
        <title>The Global Catalogue of Microorganisms (GCM) 10K type strain sequencing project: providing services to taxonomists for standard genome sequencing and annotation.</title>
        <authorList>
            <consortium name="The Broad Institute Genomics Platform"/>
            <consortium name="The Broad Institute Genome Sequencing Center for Infectious Disease"/>
            <person name="Wu L."/>
            <person name="Ma J."/>
        </authorList>
    </citation>
    <scope>NUCLEOTIDE SEQUENCE [LARGE SCALE GENOMIC DNA]</scope>
    <source>
        <strain evidence="2">CGMCC 1.12749</strain>
    </source>
</reference>
<evidence type="ECO:0008006" key="3">
    <source>
        <dbReference type="Google" id="ProtNLM"/>
    </source>
</evidence>
<keyword evidence="2" id="KW-1185">Reference proteome</keyword>
<evidence type="ECO:0000313" key="1">
    <source>
        <dbReference type="EMBL" id="GGG18488.1"/>
    </source>
</evidence>
<comment type="caution">
    <text evidence="1">The sequence shown here is derived from an EMBL/GenBank/DDBJ whole genome shotgun (WGS) entry which is preliminary data.</text>
</comment>
<gene>
    <name evidence="1" type="ORF">GCM10011323_23320</name>
</gene>